<accession>A0AC34FNU2</accession>
<evidence type="ECO:0000313" key="2">
    <source>
        <dbReference type="WBParaSite" id="ES5_v2.g19081.t1"/>
    </source>
</evidence>
<protein>
    <submittedName>
        <fullName evidence="2">Ubiquitinyl hydrolase 1</fullName>
    </submittedName>
</protein>
<dbReference type="Proteomes" id="UP000887579">
    <property type="component" value="Unplaced"/>
</dbReference>
<dbReference type="WBParaSite" id="ES5_v2.g19081.t1">
    <property type="protein sequence ID" value="ES5_v2.g19081.t1"/>
    <property type="gene ID" value="ES5_v2.g19081"/>
</dbReference>
<name>A0AC34FNU2_9BILA</name>
<evidence type="ECO:0000313" key="1">
    <source>
        <dbReference type="Proteomes" id="UP000887579"/>
    </source>
</evidence>
<organism evidence="1 2">
    <name type="scientific">Panagrolaimus sp. ES5</name>
    <dbReference type="NCBI Taxonomy" id="591445"/>
    <lineage>
        <taxon>Eukaryota</taxon>
        <taxon>Metazoa</taxon>
        <taxon>Ecdysozoa</taxon>
        <taxon>Nematoda</taxon>
        <taxon>Chromadorea</taxon>
        <taxon>Rhabditida</taxon>
        <taxon>Tylenchina</taxon>
        <taxon>Panagrolaimomorpha</taxon>
        <taxon>Panagrolaimoidea</taxon>
        <taxon>Panagrolaimidae</taxon>
        <taxon>Panagrolaimus</taxon>
    </lineage>
</organism>
<reference evidence="2" key="1">
    <citation type="submission" date="2022-11" db="UniProtKB">
        <authorList>
            <consortium name="WormBaseParasite"/>
        </authorList>
    </citation>
    <scope>IDENTIFICATION</scope>
</reference>
<proteinExistence type="predicted"/>
<sequence>MHKAHESSAQSGDTDIPPENRVEHHFITFVNIDGTLYEIDSSMDFARPIGPTTPQTMLQDAAKVIKEFMAKFESESTSFNAIAVVGDQ</sequence>